<evidence type="ECO:0000313" key="1">
    <source>
        <dbReference type="EMBL" id="KAH3674012.1"/>
    </source>
</evidence>
<dbReference type="AlphaFoldDB" id="A0A9P8PKZ6"/>
<comment type="caution">
    <text evidence="1">The sequence shown here is derived from an EMBL/GenBank/DDBJ whole genome shotgun (WGS) entry which is preliminary data.</text>
</comment>
<gene>
    <name evidence="1" type="ORF">OGATHE_001992</name>
</gene>
<protein>
    <submittedName>
        <fullName evidence="1">Uncharacterized protein</fullName>
    </submittedName>
</protein>
<organism evidence="1 2">
    <name type="scientific">Ogataea polymorpha</name>
    <dbReference type="NCBI Taxonomy" id="460523"/>
    <lineage>
        <taxon>Eukaryota</taxon>
        <taxon>Fungi</taxon>
        <taxon>Dikarya</taxon>
        <taxon>Ascomycota</taxon>
        <taxon>Saccharomycotina</taxon>
        <taxon>Pichiomycetes</taxon>
        <taxon>Pichiales</taxon>
        <taxon>Pichiaceae</taxon>
        <taxon>Ogataea</taxon>
    </lineage>
</organism>
<reference evidence="1" key="1">
    <citation type="journal article" date="2021" name="Open Biol.">
        <title>Shared evolutionary footprints suggest mitochondrial oxidative damage underlies multiple complex I losses in fungi.</title>
        <authorList>
            <person name="Schikora-Tamarit M.A."/>
            <person name="Marcet-Houben M."/>
            <person name="Nosek J."/>
            <person name="Gabaldon T."/>
        </authorList>
    </citation>
    <scope>NUCLEOTIDE SEQUENCE</scope>
    <source>
        <strain evidence="1">NCAIM Y.01608</strain>
    </source>
</reference>
<dbReference type="EMBL" id="JAEUBD010000526">
    <property type="protein sequence ID" value="KAH3674012.1"/>
    <property type="molecule type" value="Genomic_DNA"/>
</dbReference>
<evidence type="ECO:0000313" key="2">
    <source>
        <dbReference type="Proteomes" id="UP000788993"/>
    </source>
</evidence>
<reference evidence="1" key="2">
    <citation type="submission" date="2021-01" db="EMBL/GenBank/DDBJ databases">
        <authorList>
            <person name="Schikora-Tamarit M.A."/>
        </authorList>
    </citation>
    <scope>NUCLEOTIDE SEQUENCE</scope>
    <source>
        <strain evidence="1">NCAIM Y.01608</strain>
    </source>
</reference>
<name>A0A9P8PKZ6_9ASCO</name>
<keyword evidence="2" id="KW-1185">Reference proteome</keyword>
<proteinExistence type="predicted"/>
<dbReference type="Proteomes" id="UP000788993">
    <property type="component" value="Unassembled WGS sequence"/>
</dbReference>
<sequence length="177" mass="19720">MSDAITHPPRVSTCCHLQPIEPAPRLAKHADPAIGPWLRHNVVKRVQRVVLLELQVLVGQNSVRARAASHVDSQRRQPVSGIVRVSDCVSLDRHVRPVRNVFHKRADSDLTFPGFPGNPQMALENSTVAHGNVDVFELEDLVRKTGRVQNGNGLSFGSFDVEGHDEDYYQVIFFSTN</sequence>
<accession>A0A9P8PKZ6</accession>